<dbReference type="Proteomes" id="UP000317176">
    <property type="component" value="Unassembled WGS sequence"/>
</dbReference>
<organism evidence="1 2">
    <name type="scientific">Bradyrhizobium daqingense</name>
    <dbReference type="NCBI Taxonomy" id="993502"/>
    <lineage>
        <taxon>Bacteria</taxon>
        <taxon>Pseudomonadati</taxon>
        <taxon>Pseudomonadota</taxon>
        <taxon>Alphaproteobacteria</taxon>
        <taxon>Hyphomicrobiales</taxon>
        <taxon>Nitrobacteraceae</taxon>
        <taxon>Bradyrhizobium</taxon>
    </lineage>
</organism>
<sequence>MLARHCQTLVLRLLDQDEHLPRTMDPRELIRFSGYLLVDVAQSLNRLTAY</sequence>
<gene>
    <name evidence="1" type="ORF">IQ17_00478</name>
</gene>
<reference evidence="1 2" key="1">
    <citation type="journal article" date="2015" name="Stand. Genomic Sci.">
        <title>Genomic Encyclopedia of Bacterial and Archaeal Type Strains, Phase III: the genomes of soil and plant-associated and newly described type strains.</title>
        <authorList>
            <person name="Whitman W.B."/>
            <person name="Woyke T."/>
            <person name="Klenk H.P."/>
            <person name="Zhou Y."/>
            <person name="Lilburn T.G."/>
            <person name="Beck B.J."/>
            <person name="De Vos P."/>
            <person name="Vandamme P."/>
            <person name="Eisen J.A."/>
            <person name="Garrity G."/>
            <person name="Hugenholtz P."/>
            <person name="Kyrpides N.C."/>
        </authorList>
    </citation>
    <scope>NUCLEOTIDE SEQUENCE [LARGE SCALE GENOMIC DNA]</scope>
    <source>
        <strain evidence="1 2">CGMCC 1.10947</strain>
    </source>
</reference>
<keyword evidence="2" id="KW-1185">Reference proteome</keyword>
<proteinExistence type="predicted"/>
<accession>A0A562LUY9</accession>
<protein>
    <submittedName>
        <fullName evidence="1">Uncharacterized protein</fullName>
    </submittedName>
</protein>
<comment type="caution">
    <text evidence="1">The sequence shown here is derived from an EMBL/GenBank/DDBJ whole genome shotgun (WGS) entry which is preliminary data.</text>
</comment>
<dbReference type="AlphaFoldDB" id="A0A562LUY9"/>
<evidence type="ECO:0000313" key="1">
    <source>
        <dbReference type="EMBL" id="TWI11328.1"/>
    </source>
</evidence>
<dbReference type="EMBL" id="VLKL01000001">
    <property type="protein sequence ID" value="TWI11328.1"/>
    <property type="molecule type" value="Genomic_DNA"/>
</dbReference>
<name>A0A562LUY9_9BRAD</name>
<evidence type="ECO:0000313" key="2">
    <source>
        <dbReference type="Proteomes" id="UP000317176"/>
    </source>
</evidence>